<name>A0A0R1MWY9_9LACO</name>
<comment type="caution">
    <text evidence="2">The sequence shown here is derived from an EMBL/GenBank/DDBJ whole genome shotgun (WGS) entry which is preliminary data.</text>
</comment>
<dbReference type="InterPro" id="IPR016181">
    <property type="entry name" value="Acyl_CoA_acyltransferase"/>
</dbReference>
<protein>
    <recommendedName>
        <fullName evidence="1">N-acetyltransferase domain-containing protein</fullName>
    </recommendedName>
</protein>
<dbReference type="Proteomes" id="UP000051330">
    <property type="component" value="Unassembled WGS sequence"/>
</dbReference>
<dbReference type="InterPro" id="IPR000182">
    <property type="entry name" value="GNAT_dom"/>
</dbReference>
<dbReference type="PATRIC" id="fig|1423792.3.peg.2797"/>
<evidence type="ECO:0000313" key="2">
    <source>
        <dbReference type="EMBL" id="KRL12750.1"/>
    </source>
</evidence>
<dbReference type="GO" id="GO:0016747">
    <property type="term" value="F:acyltransferase activity, transferring groups other than amino-acyl groups"/>
    <property type="evidence" value="ECO:0007669"/>
    <property type="project" value="InterPro"/>
</dbReference>
<sequence>MTDVFAQCPIFTSTHYLARQTTPKDANDLLQVYSDPAAVPLFNSDNCGGDDFHYQTLARMTKAIAYWQTEYAYHGFVRWSIIDRQTKKAIGTVEIFDRHADDFFDDTAILRLDLGSAYEQSEAIAEIMNLFLPQITNCFVSSNVATKAPRAAHARIDALKQLGFTGSSEVLVGHDGTAYTDYFTLPTRLAAIKVN</sequence>
<gene>
    <name evidence="2" type="ORF">FD09_GL002736</name>
</gene>
<dbReference type="STRING" id="1423792.FD09_GL002736"/>
<dbReference type="EMBL" id="AZEC01000006">
    <property type="protein sequence ID" value="KRL12750.1"/>
    <property type="molecule type" value="Genomic_DNA"/>
</dbReference>
<dbReference type="SUPFAM" id="SSF55729">
    <property type="entry name" value="Acyl-CoA N-acyltransferases (Nat)"/>
    <property type="match status" value="1"/>
</dbReference>
<accession>A0A0R1MWY9</accession>
<proteinExistence type="predicted"/>
<dbReference type="AlphaFoldDB" id="A0A0R1MWY9"/>
<keyword evidence="3" id="KW-1185">Reference proteome</keyword>
<dbReference type="OrthoDB" id="359038at2"/>
<dbReference type="RefSeq" id="WP_057820314.1">
    <property type="nucleotide sequence ID" value="NZ_AZEC01000006.1"/>
</dbReference>
<evidence type="ECO:0000313" key="3">
    <source>
        <dbReference type="Proteomes" id="UP000051330"/>
    </source>
</evidence>
<reference evidence="2 3" key="1">
    <citation type="journal article" date="2015" name="Genome Announc.">
        <title>Expanding the biotechnology potential of lactobacilli through comparative genomics of 213 strains and associated genera.</title>
        <authorList>
            <person name="Sun Z."/>
            <person name="Harris H.M."/>
            <person name="McCann A."/>
            <person name="Guo C."/>
            <person name="Argimon S."/>
            <person name="Zhang W."/>
            <person name="Yang X."/>
            <person name="Jeffery I.B."/>
            <person name="Cooney J.C."/>
            <person name="Kagawa T.F."/>
            <person name="Liu W."/>
            <person name="Song Y."/>
            <person name="Salvetti E."/>
            <person name="Wrobel A."/>
            <person name="Rasinkangas P."/>
            <person name="Parkhill J."/>
            <person name="Rea M.C."/>
            <person name="O'Sullivan O."/>
            <person name="Ritari J."/>
            <person name="Douillard F.P."/>
            <person name="Paul Ross R."/>
            <person name="Yang R."/>
            <person name="Briner A.E."/>
            <person name="Felis G.E."/>
            <person name="de Vos W.M."/>
            <person name="Barrangou R."/>
            <person name="Klaenhammer T.R."/>
            <person name="Caufield P.W."/>
            <person name="Cui Y."/>
            <person name="Zhang H."/>
            <person name="O'Toole P.W."/>
        </authorList>
    </citation>
    <scope>NUCLEOTIDE SEQUENCE [LARGE SCALE GENOMIC DNA]</scope>
    <source>
        <strain evidence="2 3">DSM 12744</strain>
    </source>
</reference>
<dbReference type="Gene3D" id="3.40.630.30">
    <property type="match status" value="1"/>
</dbReference>
<organism evidence="2 3">
    <name type="scientific">Schleiferilactobacillus perolens DSM 12744</name>
    <dbReference type="NCBI Taxonomy" id="1423792"/>
    <lineage>
        <taxon>Bacteria</taxon>
        <taxon>Bacillati</taxon>
        <taxon>Bacillota</taxon>
        <taxon>Bacilli</taxon>
        <taxon>Lactobacillales</taxon>
        <taxon>Lactobacillaceae</taxon>
        <taxon>Schleiferilactobacillus</taxon>
    </lineage>
</organism>
<evidence type="ECO:0000259" key="1">
    <source>
        <dbReference type="Pfam" id="PF13302"/>
    </source>
</evidence>
<dbReference type="Pfam" id="PF13302">
    <property type="entry name" value="Acetyltransf_3"/>
    <property type="match status" value="1"/>
</dbReference>
<feature type="domain" description="N-acetyltransferase" evidence="1">
    <location>
        <begin position="19"/>
        <end position="135"/>
    </location>
</feature>